<evidence type="ECO:0000313" key="2">
    <source>
        <dbReference type="EMBL" id="CAG8956306.1"/>
    </source>
</evidence>
<name>A0A9N9KYH4_9HELO</name>
<sequence length="704" mass="77915">MPRSESTTTKDDDHENERYTTTKTMNNNIVPLKAAPKTSRSPQTDPQPQTTNPDHQKHPTMQNDEVLPAGSLAKHTKSNNIMSPIPPSDSLEIQFNLPRQIPWTPTYTPQPLHTLDLHQRIAAETKLLKDLQTVLSFIFSQMPPVPLHVKNILFILQERGFNHGGELYTNVIEAVEHDVRHYDVDNGVALGEFVRNALEVVERGEEAGDGEVVVAGVVLVGAVESLRGEGGVEGLAGRDWTGGVDAYFEMLLRGEDGEGGVGEGNEEGQGGEVTVQVSMDRESLVNTLVQQLIYVVAFVFPAQKQVSLTPNSIRDILKILKGWVAGSPEQITRVSLDDVEEWLGNITDSKEMGEAVRIGLEVLQKGESAENLTLKAAAEILMETFRNYNHIEEDQRPRGGERGNEGVNQEERLSVDRGTLFKNLVGELINILRLLFNEDNLKVPESSPSILTILGHGEESQEQITSKMICEVIDNMIHIGADENSRVTIQNRLRQLWEGGPIGKQRIREAGEALGRALDRLRGHNEERDQAREAISGGSRDEQTSEDITAQTPSQLSTNGHPLIQTQVPSTRTDERRALESRVVRGLIDIHTSIYGHLGRDLFPKPVRYAIDILKTKGFHGTIDNIPGLNQSSRQSHVDPQFQECIMRAFQQVNRGERATDSDLAMVAGFLENGVRLIGERGIRGRGLVLRNGTSMLATNGDVK</sequence>
<dbReference type="Proteomes" id="UP000696280">
    <property type="component" value="Unassembled WGS sequence"/>
</dbReference>
<accession>A0A9N9KYH4</accession>
<gene>
    <name evidence="2" type="ORF">HYFRA_00003686</name>
</gene>
<comment type="caution">
    <text evidence="2">The sequence shown here is derived from an EMBL/GenBank/DDBJ whole genome shotgun (WGS) entry which is preliminary data.</text>
</comment>
<feature type="compositionally biased region" description="Basic and acidic residues" evidence="1">
    <location>
        <begin position="520"/>
        <end position="532"/>
    </location>
</feature>
<feature type="region of interest" description="Disordered" evidence="1">
    <location>
        <begin position="1"/>
        <end position="62"/>
    </location>
</feature>
<dbReference type="EMBL" id="CAJVRL010000070">
    <property type="protein sequence ID" value="CAG8956306.1"/>
    <property type="molecule type" value="Genomic_DNA"/>
</dbReference>
<feature type="compositionally biased region" description="Low complexity" evidence="1">
    <location>
        <begin position="38"/>
        <end position="53"/>
    </location>
</feature>
<feature type="compositionally biased region" description="Polar residues" evidence="1">
    <location>
        <begin position="546"/>
        <end position="571"/>
    </location>
</feature>
<reference evidence="2" key="1">
    <citation type="submission" date="2021-07" db="EMBL/GenBank/DDBJ databases">
        <authorList>
            <person name="Durling M."/>
        </authorList>
    </citation>
    <scope>NUCLEOTIDE SEQUENCE</scope>
</reference>
<organism evidence="2 3">
    <name type="scientific">Hymenoscyphus fraxineus</name>
    <dbReference type="NCBI Taxonomy" id="746836"/>
    <lineage>
        <taxon>Eukaryota</taxon>
        <taxon>Fungi</taxon>
        <taxon>Dikarya</taxon>
        <taxon>Ascomycota</taxon>
        <taxon>Pezizomycotina</taxon>
        <taxon>Leotiomycetes</taxon>
        <taxon>Helotiales</taxon>
        <taxon>Helotiaceae</taxon>
        <taxon>Hymenoscyphus</taxon>
    </lineage>
</organism>
<feature type="region of interest" description="Disordered" evidence="1">
    <location>
        <begin position="520"/>
        <end position="574"/>
    </location>
</feature>
<evidence type="ECO:0000256" key="1">
    <source>
        <dbReference type="SAM" id="MobiDB-lite"/>
    </source>
</evidence>
<proteinExistence type="predicted"/>
<feature type="region of interest" description="Disordered" evidence="1">
    <location>
        <begin position="391"/>
        <end position="410"/>
    </location>
</feature>
<keyword evidence="3" id="KW-1185">Reference proteome</keyword>
<evidence type="ECO:0000313" key="3">
    <source>
        <dbReference type="Proteomes" id="UP000696280"/>
    </source>
</evidence>
<feature type="compositionally biased region" description="Basic and acidic residues" evidence="1">
    <location>
        <begin position="8"/>
        <end position="20"/>
    </location>
</feature>
<protein>
    <submittedName>
        <fullName evidence="2">Uncharacterized protein</fullName>
    </submittedName>
</protein>
<dbReference type="AlphaFoldDB" id="A0A9N9KYH4"/>